<name>A0A177WIS5_BATDL</name>
<dbReference type="AlphaFoldDB" id="A0A177WIS5"/>
<dbReference type="Proteomes" id="UP000077115">
    <property type="component" value="Unassembled WGS sequence"/>
</dbReference>
<reference evidence="2 3" key="1">
    <citation type="submission" date="2006-10" db="EMBL/GenBank/DDBJ databases">
        <title>The Genome Sequence of Batrachochytrium dendrobatidis JEL423.</title>
        <authorList>
            <consortium name="The Broad Institute Genome Sequencing Platform"/>
            <person name="Birren B."/>
            <person name="Lander E."/>
            <person name="Galagan J."/>
            <person name="Cuomo C."/>
            <person name="Devon K."/>
            <person name="Jaffe D."/>
            <person name="Butler J."/>
            <person name="Alvarez P."/>
            <person name="Gnerre S."/>
            <person name="Grabherr M."/>
            <person name="Kleber M."/>
            <person name="Mauceli E."/>
            <person name="Brockman W."/>
            <person name="Young S."/>
            <person name="LaButti K."/>
            <person name="Sykes S."/>
            <person name="DeCaprio D."/>
            <person name="Crawford M."/>
            <person name="Koehrsen M."/>
            <person name="Engels R."/>
            <person name="Montgomery P."/>
            <person name="Pearson M."/>
            <person name="Howarth C."/>
            <person name="Larson L."/>
            <person name="White J."/>
            <person name="O'Leary S."/>
            <person name="Kodira C."/>
            <person name="Zeng Q."/>
            <person name="Yandava C."/>
            <person name="Alvarado L."/>
            <person name="Longcore J."/>
            <person name="James T."/>
        </authorList>
    </citation>
    <scope>NUCLEOTIDE SEQUENCE [LARGE SCALE GENOMIC DNA]</scope>
    <source>
        <strain evidence="2 3">JEL423</strain>
    </source>
</reference>
<evidence type="ECO:0000313" key="3">
    <source>
        <dbReference type="Proteomes" id="UP000077115"/>
    </source>
</evidence>
<accession>A0A177WIS5</accession>
<feature type="coiled-coil region" evidence="1">
    <location>
        <begin position="95"/>
        <end position="129"/>
    </location>
</feature>
<dbReference type="EMBL" id="DS022303">
    <property type="protein sequence ID" value="OAJ40028.1"/>
    <property type="molecule type" value="Genomic_DNA"/>
</dbReference>
<keyword evidence="1" id="KW-0175">Coiled coil</keyword>
<dbReference type="VEuPathDB" id="FungiDB:BDEG_23808"/>
<sequence>MSAEVSTPTASTSGGSVGQVLYPVPPHPLDLERYCGPFDDVEASLIKRIAELQVKFDQGIVDLTKKCRQRDAQKKLLEGMEQQFEILSQTPDDGLDTVQFELETEREVLDKLKKEVEKISDETSNMIDERMDLKEVLRNYLGMVPSGEAFQDSGVQQQTLQSDSSHCCSSKWVINSLI</sequence>
<protein>
    <submittedName>
        <fullName evidence="2">Uncharacterized protein</fullName>
    </submittedName>
</protein>
<evidence type="ECO:0000313" key="2">
    <source>
        <dbReference type="EMBL" id="OAJ40028.1"/>
    </source>
</evidence>
<evidence type="ECO:0000256" key="1">
    <source>
        <dbReference type="SAM" id="Coils"/>
    </source>
</evidence>
<organism evidence="2 3">
    <name type="scientific">Batrachochytrium dendrobatidis (strain JEL423)</name>
    <dbReference type="NCBI Taxonomy" id="403673"/>
    <lineage>
        <taxon>Eukaryota</taxon>
        <taxon>Fungi</taxon>
        <taxon>Fungi incertae sedis</taxon>
        <taxon>Chytridiomycota</taxon>
        <taxon>Chytridiomycota incertae sedis</taxon>
        <taxon>Chytridiomycetes</taxon>
        <taxon>Rhizophydiales</taxon>
        <taxon>Rhizophydiales incertae sedis</taxon>
        <taxon>Batrachochytrium</taxon>
    </lineage>
</organism>
<gene>
    <name evidence="2" type="ORF">BDEG_23808</name>
</gene>
<proteinExistence type="predicted"/>
<reference evidence="2 3" key="2">
    <citation type="submission" date="2016-05" db="EMBL/GenBank/DDBJ databases">
        <title>Lineage-specific infection strategies underlie the spectrum of fungal disease in amphibians.</title>
        <authorList>
            <person name="Cuomo C.A."/>
            <person name="Farrer R.A."/>
            <person name="James T."/>
            <person name="Longcore J."/>
            <person name="Birren B."/>
        </authorList>
    </citation>
    <scope>NUCLEOTIDE SEQUENCE [LARGE SCALE GENOMIC DNA]</scope>
    <source>
        <strain evidence="2 3">JEL423</strain>
    </source>
</reference>